<dbReference type="AlphaFoldDB" id="A0A1M2VEB8"/>
<feature type="compositionally biased region" description="Pro residues" evidence="1">
    <location>
        <begin position="1"/>
        <end position="21"/>
    </location>
</feature>
<accession>A0A1M2VEB8</accession>
<feature type="region of interest" description="Disordered" evidence="1">
    <location>
        <begin position="1"/>
        <end position="33"/>
    </location>
</feature>
<reference evidence="2 3" key="1">
    <citation type="submission" date="2016-10" db="EMBL/GenBank/DDBJ databases">
        <title>Genome sequence of the basidiomycete white-rot fungus Trametes pubescens.</title>
        <authorList>
            <person name="Makela M.R."/>
            <person name="Granchi Z."/>
            <person name="Peng M."/>
            <person name="De Vries R.P."/>
            <person name="Grigoriev I."/>
            <person name="Riley R."/>
            <person name="Hilden K."/>
        </authorList>
    </citation>
    <scope>NUCLEOTIDE SEQUENCE [LARGE SCALE GENOMIC DNA]</scope>
    <source>
        <strain evidence="2 3">FBCC735</strain>
    </source>
</reference>
<keyword evidence="3" id="KW-1185">Reference proteome</keyword>
<name>A0A1M2VEB8_TRAPU</name>
<feature type="region of interest" description="Disordered" evidence="1">
    <location>
        <begin position="45"/>
        <end position="82"/>
    </location>
</feature>
<organism evidence="2 3">
    <name type="scientific">Trametes pubescens</name>
    <name type="common">White-rot fungus</name>
    <dbReference type="NCBI Taxonomy" id="154538"/>
    <lineage>
        <taxon>Eukaryota</taxon>
        <taxon>Fungi</taxon>
        <taxon>Dikarya</taxon>
        <taxon>Basidiomycota</taxon>
        <taxon>Agaricomycotina</taxon>
        <taxon>Agaricomycetes</taxon>
        <taxon>Polyporales</taxon>
        <taxon>Polyporaceae</taxon>
        <taxon>Trametes</taxon>
    </lineage>
</organism>
<comment type="caution">
    <text evidence="2">The sequence shown here is derived from an EMBL/GenBank/DDBJ whole genome shotgun (WGS) entry which is preliminary data.</text>
</comment>
<gene>
    <name evidence="2" type="ORF">TRAPUB_3237</name>
</gene>
<evidence type="ECO:0000313" key="2">
    <source>
        <dbReference type="EMBL" id="OJT05887.1"/>
    </source>
</evidence>
<dbReference type="EMBL" id="MNAD01001366">
    <property type="protein sequence ID" value="OJT05887.1"/>
    <property type="molecule type" value="Genomic_DNA"/>
</dbReference>
<protein>
    <submittedName>
        <fullName evidence="2">Uncharacterized protein</fullName>
    </submittedName>
</protein>
<proteinExistence type="predicted"/>
<evidence type="ECO:0000256" key="1">
    <source>
        <dbReference type="SAM" id="MobiDB-lite"/>
    </source>
</evidence>
<sequence length="137" mass="14844">MGRPFRAPPCPPRPPRPPRPAPGDGIVREGPLRWRAQPAQIAVSLAAARTRRTGDVSDSEDAPSRTTGAPSRWAPARRDGARSRRAFDRLRFTVLQAASVRTGARGIDAGRDPRGPRFAPRCAVCQSRARYSVLAAV</sequence>
<dbReference type="Proteomes" id="UP000184267">
    <property type="component" value="Unassembled WGS sequence"/>
</dbReference>
<evidence type="ECO:0000313" key="3">
    <source>
        <dbReference type="Proteomes" id="UP000184267"/>
    </source>
</evidence>